<dbReference type="Proteomes" id="UP000242224">
    <property type="component" value="Unassembled WGS sequence"/>
</dbReference>
<dbReference type="NCBIfam" id="NF001965">
    <property type="entry name" value="PRK00742.1"/>
    <property type="match status" value="1"/>
</dbReference>
<feature type="domain" description="CheB-type methylesterase" evidence="9">
    <location>
        <begin position="148"/>
        <end position="333"/>
    </location>
</feature>
<keyword evidence="2 5" id="KW-0145">Chemotaxis</keyword>
<dbReference type="RefSeq" id="WP_078573141.1">
    <property type="nucleotide sequence ID" value="NZ_MPZS01000001.1"/>
</dbReference>
<dbReference type="Gene3D" id="3.40.50.2300">
    <property type="match status" value="1"/>
</dbReference>
<feature type="active site" evidence="5 6">
    <location>
        <position position="159"/>
    </location>
</feature>
<comment type="caution">
    <text evidence="10">The sequence shown here is derived from an EMBL/GenBank/DDBJ whole genome shotgun (WGS) entry which is preliminary data.</text>
</comment>
<organism evidence="10 11">
    <name type="scientific">Thioclava marina</name>
    <dbReference type="NCBI Taxonomy" id="1915077"/>
    <lineage>
        <taxon>Bacteria</taxon>
        <taxon>Pseudomonadati</taxon>
        <taxon>Pseudomonadota</taxon>
        <taxon>Alphaproteobacteria</taxon>
        <taxon>Rhodobacterales</taxon>
        <taxon>Paracoccaceae</taxon>
        <taxon>Thioclava</taxon>
    </lineage>
</organism>
<dbReference type="EC" id="3.5.1.44" evidence="5"/>
<proteinExistence type="inferred from homology"/>
<evidence type="ECO:0000313" key="11">
    <source>
        <dbReference type="Proteomes" id="UP000242224"/>
    </source>
</evidence>
<evidence type="ECO:0000256" key="6">
    <source>
        <dbReference type="PROSITE-ProRule" id="PRU00050"/>
    </source>
</evidence>
<keyword evidence="5 7" id="KW-0597">Phosphoprotein</keyword>
<dbReference type="PANTHER" id="PTHR42872">
    <property type="entry name" value="PROTEIN-GLUTAMATE METHYLESTERASE/PROTEIN-GLUTAMINE GLUTAMINASE"/>
    <property type="match status" value="1"/>
</dbReference>
<dbReference type="PIRSF" id="PIRSF000876">
    <property type="entry name" value="RR_chemtxs_CheB"/>
    <property type="match status" value="1"/>
</dbReference>
<dbReference type="CDD" id="cd17541">
    <property type="entry name" value="REC_CheB-like"/>
    <property type="match status" value="1"/>
</dbReference>
<dbReference type="EMBL" id="MPZS01000001">
    <property type="protein sequence ID" value="OOY12495.1"/>
    <property type="molecule type" value="Genomic_DNA"/>
</dbReference>
<comment type="similarity">
    <text evidence="5">Belongs to the CheB family.</text>
</comment>
<comment type="domain">
    <text evidence="5">Contains a C-terminal catalytic domain, and an N-terminal region which modulates catalytic activity.</text>
</comment>
<feature type="modified residue" description="4-aspartylphosphate" evidence="5 7">
    <location>
        <position position="56"/>
    </location>
</feature>
<dbReference type="EC" id="3.1.1.61" evidence="5"/>
<keyword evidence="3 5" id="KW-0378">Hydrolase</keyword>
<dbReference type="PROSITE" id="PS50122">
    <property type="entry name" value="CHEB"/>
    <property type="match status" value="1"/>
</dbReference>
<dbReference type="Gene3D" id="3.40.50.180">
    <property type="entry name" value="Methylesterase CheB, C-terminal domain"/>
    <property type="match status" value="1"/>
</dbReference>
<evidence type="ECO:0000256" key="4">
    <source>
        <dbReference type="ARBA" id="ARBA00048267"/>
    </source>
</evidence>
<dbReference type="Pfam" id="PF01339">
    <property type="entry name" value="CheB_methylest"/>
    <property type="match status" value="1"/>
</dbReference>
<dbReference type="InterPro" id="IPR035909">
    <property type="entry name" value="CheB_C"/>
</dbReference>
<evidence type="ECO:0000256" key="5">
    <source>
        <dbReference type="HAMAP-Rule" id="MF_00099"/>
    </source>
</evidence>
<feature type="domain" description="Response regulatory" evidence="8">
    <location>
        <begin position="5"/>
        <end position="122"/>
    </location>
</feature>
<sequence>MNPIRVLLVDDSTTIRQLIRSRLVSDPRLEVVGEARDPYEARELIKLLNPDVLTLDVEMPRMNGLEFLEKLMRLRPMPVVMVSTETQQGSLAALEALSLGAVECIGKPRFDGLDQPFAALPELLVAAASARLRPQASRSPMVIQKGFSWNGKFILIGSSTGGVGALETLLKSFPENSPPTLITQHMPEGFLANFARRLDRQIAPKVQLASDGADVSQGHIYLAPGGRFHLALDGCGALWCRLVEAEKRNGHRPSVDVLFDSALRNAERCVALMLTGMGRDGAEGMLRLRRAGARCLAQDEATSVVFGMPRAALENGGAERAIPLEKIAGEILALCRETRLASGNRKGQQ</sequence>
<dbReference type="SUPFAM" id="SSF52172">
    <property type="entry name" value="CheY-like"/>
    <property type="match status" value="1"/>
</dbReference>
<feature type="active site" evidence="5 6">
    <location>
        <position position="280"/>
    </location>
</feature>
<comment type="subcellular location">
    <subcellularLocation>
        <location evidence="5">Cytoplasm</location>
    </subcellularLocation>
</comment>
<evidence type="ECO:0000259" key="9">
    <source>
        <dbReference type="PROSITE" id="PS50122"/>
    </source>
</evidence>
<reference evidence="10 11" key="1">
    <citation type="submission" date="2016-11" db="EMBL/GenBank/DDBJ databases">
        <title>A multilocus sequence analysis scheme for characterization of bacteria in the genus Thioclava.</title>
        <authorList>
            <person name="Liu Y."/>
            <person name="Shao Z."/>
        </authorList>
    </citation>
    <scope>NUCLEOTIDE SEQUENCE [LARGE SCALE GENOMIC DNA]</scope>
    <source>
        <strain evidence="10 11">11.10-0-13</strain>
    </source>
</reference>
<keyword evidence="1 5" id="KW-0963">Cytoplasm</keyword>
<dbReference type="InterPro" id="IPR008248">
    <property type="entry name" value="CheB-like"/>
</dbReference>
<feature type="active site" evidence="5 6">
    <location>
        <position position="185"/>
    </location>
</feature>
<evidence type="ECO:0000256" key="2">
    <source>
        <dbReference type="ARBA" id="ARBA00022500"/>
    </source>
</evidence>
<dbReference type="PANTHER" id="PTHR42872:SF6">
    <property type="entry name" value="PROTEIN-GLUTAMATE METHYLESTERASE_PROTEIN-GLUTAMINE GLUTAMINASE"/>
    <property type="match status" value="1"/>
</dbReference>
<dbReference type="CDD" id="cd16432">
    <property type="entry name" value="CheB_Rec"/>
    <property type="match status" value="1"/>
</dbReference>
<dbReference type="SUPFAM" id="SSF52738">
    <property type="entry name" value="Methylesterase CheB, C-terminal domain"/>
    <property type="match status" value="1"/>
</dbReference>
<evidence type="ECO:0000313" key="10">
    <source>
        <dbReference type="EMBL" id="OOY12495.1"/>
    </source>
</evidence>
<keyword evidence="11" id="KW-1185">Reference proteome</keyword>
<comment type="catalytic activity">
    <reaction evidence="5">
        <text>L-glutaminyl-[protein] + H2O = L-glutamyl-[protein] + NH4(+)</text>
        <dbReference type="Rhea" id="RHEA:16441"/>
        <dbReference type="Rhea" id="RHEA-COMP:10207"/>
        <dbReference type="Rhea" id="RHEA-COMP:10208"/>
        <dbReference type="ChEBI" id="CHEBI:15377"/>
        <dbReference type="ChEBI" id="CHEBI:28938"/>
        <dbReference type="ChEBI" id="CHEBI:29973"/>
        <dbReference type="ChEBI" id="CHEBI:30011"/>
        <dbReference type="EC" id="3.5.1.44"/>
    </reaction>
</comment>
<dbReference type="InterPro" id="IPR011006">
    <property type="entry name" value="CheY-like_superfamily"/>
</dbReference>
<dbReference type="SMART" id="SM00448">
    <property type="entry name" value="REC"/>
    <property type="match status" value="1"/>
</dbReference>
<evidence type="ECO:0000259" key="8">
    <source>
        <dbReference type="PROSITE" id="PS50110"/>
    </source>
</evidence>
<name>A0ABX3MMM9_9RHOB</name>
<dbReference type="InterPro" id="IPR000673">
    <property type="entry name" value="Sig_transdc_resp-reg_Me-estase"/>
</dbReference>
<comment type="function">
    <text evidence="5">Involved in chemotaxis. Part of a chemotaxis signal transduction system that modulates chemotaxis in response to various stimuli. Catalyzes the demethylation of specific methylglutamate residues introduced into the chemoreceptors (methyl-accepting chemotaxis proteins or MCP) by CheR. Also mediates the irreversible deamidation of specific glutamine residues to glutamic acid.</text>
</comment>
<dbReference type="InterPro" id="IPR001789">
    <property type="entry name" value="Sig_transdc_resp-reg_receiver"/>
</dbReference>
<gene>
    <name evidence="5" type="primary">cheB</name>
    <name evidence="10" type="ORF">BMG00_01150</name>
</gene>
<dbReference type="HAMAP" id="MF_00099">
    <property type="entry name" value="CheB_chemtxs"/>
    <property type="match status" value="1"/>
</dbReference>
<accession>A0ABX3MMM9</accession>
<comment type="catalytic activity">
    <reaction evidence="4 5">
        <text>[protein]-L-glutamate 5-O-methyl ester + H2O = L-glutamyl-[protein] + methanol + H(+)</text>
        <dbReference type="Rhea" id="RHEA:23236"/>
        <dbReference type="Rhea" id="RHEA-COMP:10208"/>
        <dbReference type="Rhea" id="RHEA-COMP:10311"/>
        <dbReference type="ChEBI" id="CHEBI:15377"/>
        <dbReference type="ChEBI" id="CHEBI:15378"/>
        <dbReference type="ChEBI" id="CHEBI:17790"/>
        <dbReference type="ChEBI" id="CHEBI:29973"/>
        <dbReference type="ChEBI" id="CHEBI:82795"/>
        <dbReference type="EC" id="3.1.1.61"/>
    </reaction>
</comment>
<comment type="PTM">
    <text evidence="5">Phosphorylated by CheA. Phosphorylation of the N-terminal regulatory domain activates the methylesterase activity.</text>
</comment>
<evidence type="ECO:0000256" key="1">
    <source>
        <dbReference type="ARBA" id="ARBA00022490"/>
    </source>
</evidence>
<protein>
    <recommendedName>
        <fullName evidence="5">Protein-glutamate methylesterase/protein-glutamine glutaminase</fullName>
        <ecNumber evidence="5">3.1.1.61</ecNumber>
        <ecNumber evidence="5">3.5.1.44</ecNumber>
    </recommendedName>
</protein>
<dbReference type="PROSITE" id="PS50110">
    <property type="entry name" value="RESPONSE_REGULATORY"/>
    <property type="match status" value="1"/>
</dbReference>
<dbReference type="Pfam" id="PF00072">
    <property type="entry name" value="Response_reg"/>
    <property type="match status" value="1"/>
</dbReference>
<evidence type="ECO:0000256" key="3">
    <source>
        <dbReference type="ARBA" id="ARBA00022801"/>
    </source>
</evidence>
<evidence type="ECO:0000256" key="7">
    <source>
        <dbReference type="PROSITE-ProRule" id="PRU00169"/>
    </source>
</evidence>